<dbReference type="PANTHER" id="PTHR18934">
    <property type="entry name" value="ATP-DEPENDENT RNA HELICASE"/>
    <property type="match status" value="1"/>
</dbReference>
<keyword evidence="3" id="KW-0378">Hydrolase</keyword>
<keyword evidence="2 10" id="KW-0812">Transmembrane</keyword>
<keyword evidence="7 10" id="KW-0472">Membrane</keyword>
<dbReference type="GO" id="GO:0005216">
    <property type="term" value="F:monoatomic ion channel activity"/>
    <property type="evidence" value="ECO:0007669"/>
    <property type="project" value="InterPro"/>
</dbReference>
<evidence type="ECO:0000313" key="15">
    <source>
        <dbReference type="Proteomes" id="UP000604046"/>
    </source>
</evidence>
<dbReference type="Pfam" id="PF13499">
    <property type="entry name" value="EF-hand_7"/>
    <property type="match status" value="1"/>
</dbReference>
<dbReference type="Gene3D" id="1.10.238.10">
    <property type="entry name" value="EF-hand"/>
    <property type="match status" value="1"/>
</dbReference>
<dbReference type="GO" id="GO:0016787">
    <property type="term" value="F:hydrolase activity"/>
    <property type="evidence" value="ECO:0007669"/>
    <property type="project" value="UniProtKB-KW"/>
</dbReference>
<keyword evidence="6 10" id="KW-1133">Transmembrane helix</keyword>
<dbReference type="SMART" id="SM00490">
    <property type="entry name" value="HELICc"/>
    <property type="match status" value="1"/>
</dbReference>
<evidence type="ECO:0000256" key="1">
    <source>
        <dbReference type="ARBA" id="ARBA00004141"/>
    </source>
</evidence>
<evidence type="ECO:0000256" key="3">
    <source>
        <dbReference type="ARBA" id="ARBA00022801"/>
    </source>
</evidence>
<feature type="transmembrane region" description="Helical" evidence="10">
    <location>
        <begin position="267"/>
        <end position="286"/>
    </location>
</feature>
<dbReference type="InterPro" id="IPR001650">
    <property type="entry name" value="Helicase_C-like"/>
</dbReference>
<feature type="coiled-coil region" evidence="8">
    <location>
        <begin position="1147"/>
        <end position="1174"/>
    </location>
</feature>
<dbReference type="InterPro" id="IPR011992">
    <property type="entry name" value="EF-hand-dom_pair"/>
</dbReference>
<dbReference type="GO" id="GO:0003723">
    <property type="term" value="F:RNA binding"/>
    <property type="evidence" value="ECO:0007669"/>
    <property type="project" value="TreeGrafter"/>
</dbReference>
<feature type="domain" description="EF-hand" evidence="11">
    <location>
        <begin position="429"/>
        <end position="464"/>
    </location>
</feature>
<feature type="region of interest" description="Disordered" evidence="9">
    <location>
        <begin position="1203"/>
        <end position="1241"/>
    </location>
</feature>
<reference evidence="14" key="1">
    <citation type="submission" date="2021-02" db="EMBL/GenBank/DDBJ databases">
        <authorList>
            <person name="Dougan E. K."/>
            <person name="Rhodes N."/>
            <person name="Thang M."/>
            <person name="Chan C."/>
        </authorList>
    </citation>
    <scope>NUCLEOTIDE SEQUENCE</scope>
</reference>
<keyword evidence="4" id="KW-0547">Nucleotide-binding</keyword>
<dbReference type="Gene3D" id="3.40.50.300">
    <property type="entry name" value="P-loop containing nucleotide triphosphate hydrolases"/>
    <property type="match status" value="2"/>
</dbReference>
<dbReference type="Gene3D" id="1.20.120.1080">
    <property type="match status" value="1"/>
</dbReference>
<dbReference type="InterPro" id="IPR002048">
    <property type="entry name" value="EF_hand_dom"/>
</dbReference>
<evidence type="ECO:0000259" key="12">
    <source>
        <dbReference type="PROSITE" id="PS51192"/>
    </source>
</evidence>
<feature type="domain" description="EF-hand" evidence="11">
    <location>
        <begin position="389"/>
        <end position="424"/>
    </location>
</feature>
<dbReference type="CDD" id="cd18791">
    <property type="entry name" value="SF2_C_RHA"/>
    <property type="match status" value="1"/>
</dbReference>
<evidence type="ECO:0000259" key="11">
    <source>
        <dbReference type="PROSITE" id="PS50222"/>
    </source>
</evidence>
<comment type="subcellular location">
    <subcellularLocation>
        <location evidence="1">Membrane</location>
        <topology evidence="1">Multi-pass membrane protein</topology>
    </subcellularLocation>
</comment>
<dbReference type="InterPro" id="IPR027359">
    <property type="entry name" value="Volt_channel_dom_sf"/>
</dbReference>
<dbReference type="CDD" id="cd00051">
    <property type="entry name" value="EFh"/>
    <property type="match status" value="1"/>
</dbReference>
<keyword evidence="5" id="KW-0106">Calcium</keyword>
<evidence type="ECO:0000256" key="9">
    <source>
        <dbReference type="SAM" id="MobiDB-lite"/>
    </source>
</evidence>
<proteinExistence type="predicted"/>
<protein>
    <submittedName>
        <fullName evidence="14">DHX34 protein</fullName>
    </submittedName>
</protein>
<dbReference type="InterPro" id="IPR018247">
    <property type="entry name" value="EF_Hand_1_Ca_BS"/>
</dbReference>
<dbReference type="InterPro" id="IPR027417">
    <property type="entry name" value="P-loop_NTPase"/>
</dbReference>
<dbReference type="GO" id="GO:0004386">
    <property type="term" value="F:helicase activity"/>
    <property type="evidence" value="ECO:0007669"/>
    <property type="project" value="UniProtKB-KW"/>
</dbReference>
<dbReference type="PROSITE" id="PS51192">
    <property type="entry name" value="HELICASE_ATP_BIND_1"/>
    <property type="match status" value="1"/>
</dbReference>
<sequence>MARTSERRPSLELPPRRGAWAEDDRSGRRPEETETTEATMAKEPVSPVVKDDLTSHGSADEQTVPDVFKERRAALEDEARKAEAYEEALRAEEEQLGAKAVQVIKAMKMDMQSLDARRQVMHSWISWSGFDSAVGVVIIANAATIGLETHYASLGCTSGSCQPIPTWLVVVDNVFFAVYVVEFALRFFVYGRAVIKSNWIKFDIFLIASSTLDLILRPVQLESELLDQVMVVRMLRLARLARAVRLMVQFQTLWQLVQGLMHSLTTLLWTFLLIMILMYMFAILGMEVITIDTSPGAEAYNAVAAANFRSFQDAILTLLQIFSLDSIGSIYRPLVNHRMFLFFYFIIAILVLAIALLNLVTAVMVNTSLDQASQDKEAKKAWEAAKRKKEVEQLKRLFAEFDEDGSGELTLEELESAPEELLGDLKEISGIDDVEELFNLLDYDGGGAIDTNEFCDGILKVAGDSRNSVEMGRLMKQCNEILSNTNSLMESIKVPEESSKGRGPRGSRFTLDDRQGPGLTERVVKLENEVCRVCEPQKDGAVLNICSCPLFRRHPSASPDPKKYIPPVSLARRVAQERMERSSSAAVGHQIRFDSNLSEKTRILFVTEGILLRRLESDPEVSDFDVIIVDEVHERHLVVDFVLGILHEVARHRRPDLKLVLMSATLQKDLFIRYFDLPESAVVDIPGRMYRVEVEHLPQKDEPLTIRTDVVQRGKKGKTQFDCEPFLQVLRRIEGSLRDDERGDVLIFVPGAYEIEALVGAVSEMAARTRRWLPLPLHSQMPVESQDKVFGIAPQGVRKVVIATNIAETSVTIDGVRFVIDSGKMRGLDVDAASAVRHLSERWVSQAAADQRKGRAGRTGPGRCYRLFSERLFGELERYTQPEVHRAALEGPLLQVMALGMDLHRFRLPESPRAEAVAAALQRLLLMRAAIPLDWQALGMAPPQAREGAALVAADAPESRAGGWLSGFGLQQTEATLSALGLDAFSSTPQHLLALTPLGRVLSRMPLDVGIGKMLLLSLVFQVQGSAVVLASAVGLHSPRLQKHGERGGGRCKFDHKRGDLFTTLRVYQTWLHERSRREGGSDSRSRKWCREHGLDERLLFELNKMNVQLCEILRDGVGRVEGSGRKIGSLMRKKRISDLEERMGGAKLSSEDREALKAELEELKLKETTREQRRLTFEDGEGVLAEDERGLGYARNDRDFFGSDDDVANASGGEGNFNRELNRRPRKRQKTRAQPSKVRLPQNDSLAEKMRRRNIEFELRYGSHRHTTKALESLSREQEELLQLVVACALYPNIALPGENNSERCAAECVFHTQQVPFVNLHP</sequence>
<evidence type="ECO:0000256" key="10">
    <source>
        <dbReference type="SAM" id="Phobius"/>
    </source>
</evidence>
<comment type="caution">
    <text evidence="14">The sequence shown here is derived from an EMBL/GenBank/DDBJ whole genome shotgun (WGS) entry which is preliminary data.</text>
</comment>
<feature type="region of interest" description="Disordered" evidence="9">
    <location>
        <begin position="494"/>
        <end position="514"/>
    </location>
</feature>
<evidence type="ECO:0000313" key="14">
    <source>
        <dbReference type="EMBL" id="CAE7243404.1"/>
    </source>
</evidence>
<feature type="compositionally biased region" description="Basic and acidic residues" evidence="9">
    <location>
        <begin position="19"/>
        <end position="32"/>
    </location>
</feature>
<dbReference type="CDD" id="cd17917">
    <property type="entry name" value="DEXHc_RHA-like"/>
    <property type="match status" value="1"/>
</dbReference>
<feature type="domain" description="Helicase C-terminal" evidence="13">
    <location>
        <begin position="725"/>
        <end position="900"/>
    </location>
</feature>
<accession>A0A812LLI0</accession>
<dbReference type="Gene3D" id="1.10.287.70">
    <property type="match status" value="1"/>
</dbReference>
<evidence type="ECO:0000256" key="7">
    <source>
        <dbReference type="ARBA" id="ARBA00023136"/>
    </source>
</evidence>
<dbReference type="SUPFAM" id="SSF52540">
    <property type="entry name" value="P-loop containing nucleoside triphosphate hydrolases"/>
    <property type="match status" value="1"/>
</dbReference>
<feature type="compositionally biased region" description="Basic and acidic residues" evidence="9">
    <location>
        <begin position="1"/>
        <end position="10"/>
    </location>
</feature>
<dbReference type="GO" id="GO:0005509">
    <property type="term" value="F:calcium ion binding"/>
    <property type="evidence" value="ECO:0007669"/>
    <property type="project" value="InterPro"/>
</dbReference>
<evidence type="ECO:0000256" key="8">
    <source>
        <dbReference type="SAM" id="Coils"/>
    </source>
</evidence>
<dbReference type="PROSITE" id="PS00018">
    <property type="entry name" value="EF_HAND_1"/>
    <property type="match status" value="2"/>
</dbReference>
<dbReference type="Gene3D" id="1.20.120.350">
    <property type="entry name" value="Voltage-gated potassium channels. Chain C"/>
    <property type="match status" value="1"/>
</dbReference>
<keyword evidence="4" id="KW-0067">ATP-binding</keyword>
<keyword evidence="4" id="KW-0347">Helicase</keyword>
<evidence type="ECO:0000256" key="2">
    <source>
        <dbReference type="ARBA" id="ARBA00022692"/>
    </source>
</evidence>
<dbReference type="SMART" id="SM00054">
    <property type="entry name" value="EFh"/>
    <property type="match status" value="2"/>
</dbReference>
<evidence type="ECO:0000256" key="4">
    <source>
        <dbReference type="ARBA" id="ARBA00022806"/>
    </source>
</evidence>
<dbReference type="EMBL" id="CAJNDS010001001">
    <property type="protein sequence ID" value="CAE7243404.1"/>
    <property type="molecule type" value="Genomic_DNA"/>
</dbReference>
<dbReference type="OrthoDB" id="431647at2759"/>
<dbReference type="PROSITE" id="PS51194">
    <property type="entry name" value="HELICASE_CTER"/>
    <property type="match status" value="1"/>
</dbReference>
<dbReference type="InterPro" id="IPR014001">
    <property type="entry name" value="Helicase_ATP-bd"/>
</dbReference>
<dbReference type="InterPro" id="IPR007502">
    <property type="entry name" value="Helicase-assoc_dom"/>
</dbReference>
<feature type="transmembrane region" description="Helical" evidence="10">
    <location>
        <begin position="167"/>
        <end position="189"/>
    </location>
</feature>
<organism evidence="14 15">
    <name type="scientific">Symbiodinium natans</name>
    <dbReference type="NCBI Taxonomy" id="878477"/>
    <lineage>
        <taxon>Eukaryota</taxon>
        <taxon>Sar</taxon>
        <taxon>Alveolata</taxon>
        <taxon>Dinophyceae</taxon>
        <taxon>Suessiales</taxon>
        <taxon>Symbiodiniaceae</taxon>
        <taxon>Symbiodinium</taxon>
    </lineage>
</organism>
<dbReference type="Pfam" id="PF00271">
    <property type="entry name" value="Helicase_C"/>
    <property type="match status" value="1"/>
</dbReference>
<evidence type="ECO:0000259" key="13">
    <source>
        <dbReference type="PROSITE" id="PS51194"/>
    </source>
</evidence>
<feature type="transmembrane region" description="Helical" evidence="10">
    <location>
        <begin position="341"/>
        <end position="365"/>
    </location>
</feature>
<evidence type="ECO:0000256" key="5">
    <source>
        <dbReference type="ARBA" id="ARBA00022837"/>
    </source>
</evidence>
<feature type="domain" description="Helicase ATP-binding" evidence="12">
    <location>
        <begin position="566"/>
        <end position="684"/>
    </location>
</feature>
<gene>
    <name evidence="14" type="primary">DHX34</name>
    <name evidence="14" type="ORF">SNAT2548_LOCUS11278</name>
</gene>
<feature type="transmembrane region" description="Helical" evidence="10">
    <location>
        <begin position="124"/>
        <end position="147"/>
    </location>
</feature>
<dbReference type="SUPFAM" id="SSF81324">
    <property type="entry name" value="Voltage-gated potassium channels"/>
    <property type="match status" value="1"/>
</dbReference>
<evidence type="ECO:0000256" key="6">
    <source>
        <dbReference type="ARBA" id="ARBA00022989"/>
    </source>
</evidence>
<keyword evidence="8" id="KW-0175">Coiled coil</keyword>
<dbReference type="Pfam" id="PF00520">
    <property type="entry name" value="Ion_trans"/>
    <property type="match status" value="1"/>
</dbReference>
<dbReference type="GO" id="GO:0016020">
    <property type="term" value="C:membrane"/>
    <property type="evidence" value="ECO:0007669"/>
    <property type="project" value="UniProtKB-SubCell"/>
</dbReference>
<dbReference type="PANTHER" id="PTHR18934:SF221">
    <property type="entry name" value="ATP-DEPENDENT RNA HELICASE DHX34-RELATED"/>
    <property type="match status" value="1"/>
</dbReference>
<dbReference type="Proteomes" id="UP000604046">
    <property type="component" value="Unassembled WGS sequence"/>
</dbReference>
<dbReference type="SUPFAM" id="SSF47473">
    <property type="entry name" value="EF-hand"/>
    <property type="match status" value="1"/>
</dbReference>
<dbReference type="InterPro" id="IPR005821">
    <property type="entry name" value="Ion_trans_dom"/>
</dbReference>
<dbReference type="SMART" id="SM00847">
    <property type="entry name" value="HA2"/>
    <property type="match status" value="1"/>
</dbReference>
<name>A0A812LLI0_9DINO</name>
<feature type="region of interest" description="Disordered" evidence="9">
    <location>
        <begin position="1"/>
        <end position="64"/>
    </location>
</feature>
<dbReference type="PROSITE" id="PS50222">
    <property type="entry name" value="EF_HAND_2"/>
    <property type="match status" value="2"/>
</dbReference>
<keyword evidence="15" id="KW-1185">Reference proteome</keyword>